<dbReference type="EMBL" id="MINH01000019">
    <property type="protein sequence ID" value="POG09368.1"/>
    <property type="molecule type" value="Genomic_DNA"/>
</dbReference>
<dbReference type="NCBIfam" id="TIGR03764">
    <property type="entry name" value="ICE_PFGI_1_parB"/>
    <property type="match status" value="1"/>
</dbReference>
<sequence length="570" mass="62621">MAATDLKAKLLAPGFTPTGTTAAMSDPIADTPLVLTVEQVLPWEDNPRTTRNPRYDELKESIRHRGLDTPPPVTRRPGEEKYRIRNGGNTRITILKELFQETGDERFQRINVLFRPWDQIRGEIVMLTGHLAEDLKGELKFIERAVAVGRAKALYEEESGETISQRELARRLSKDGYPISQSHISRMLDTLQFLLPAVPGLLYSGLGIDRITKIIALRKSALACWDKHYSNEGVDFEMLFQDVLAQFEGEAEEFLFQRFQDELIGTMKKSLQLGYEDILLEITQQQDKLRRSTPVVEVPSTGKSSNHPASLLGTGTASPVPVPASQQLPEATGSSPKPSQPPHQPAAPMPGASLTPEQEQERIAGHIASPTNLSQRVIETKAKVAALSGETLPDFNSNCLVAIPVQAGGLHPITDLWYIERQIDQPGELRNQVAQLAVEILESVNGPGDIQVIDGGIGFKYKQPETEVEVTATAQHTLTLLQSLSGAMAIALKMLNEQPNPASALGEFEFAAGLGQLLLGQPLGAEQAPGDEGRLSDGALVKLFRIIRLARRLIDLEIEEFKRSSPVQDN</sequence>
<dbReference type="RefSeq" id="WP_023628771.1">
    <property type="nucleotide sequence ID" value="NZ_CAKNBT010000040.1"/>
</dbReference>
<name>A0A0P7CU87_PSEPU</name>
<feature type="compositionally biased region" description="Polar residues" evidence="1">
    <location>
        <begin position="301"/>
        <end position="317"/>
    </location>
</feature>
<dbReference type="InterPro" id="IPR022304">
    <property type="entry name" value="ICE_PFGI_1_ParB"/>
</dbReference>
<dbReference type="Gene3D" id="1.10.10.10">
    <property type="entry name" value="Winged helix-like DNA-binding domain superfamily/Winged helix DNA-binding domain"/>
    <property type="match status" value="1"/>
</dbReference>
<dbReference type="SUPFAM" id="SSF46785">
    <property type="entry name" value="Winged helix' DNA-binding domain"/>
    <property type="match status" value="1"/>
</dbReference>
<evidence type="ECO:0000256" key="1">
    <source>
        <dbReference type="SAM" id="MobiDB-lite"/>
    </source>
</evidence>
<accession>A0A0P7CU87</accession>
<gene>
    <name evidence="2" type="ORF">BGP84_06350</name>
</gene>
<dbReference type="InterPro" id="IPR036086">
    <property type="entry name" value="ParB/Sulfiredoxin_sf"/>
</dbReference>
<organism evidence="2 3">
    <name type="scientific">Pseudomonas putida</name>
    <name type="common">Arthrobacter siderocapsulatus</name>
    <dbReference type="NCBI Taxonomy" id="303"/>
    <lineage>
        <taxon>Bacteria</taxon>
        <taxon>Pseudomonadati</taxon>
        <taxon>Pseudomonadota</taxon>
        <taxon>Gammaproteobacteria</taxon>
        <taxon>Pseudomonadales</taxon>
        <taxon>Pseudomonadaceae</taxon>
        <taxon>Pseudomonas</taxon>
    </lineage>
</organism>
<proteinExistence type="predicted"/>
<comment type="caution">
    <text evidence="2">The sequence shown here is derived from an EMBL/GenBank/DDBJ whole genome shotgun (WGS) entry which is preliminary data.</text>
</comment>
<dbReference type="AlphaFoldDB" id="A0A0P7CU87"/>
<feature type="region of interest" description="Disordered" evidence="1">
    <location>
        <begin position="290"/>
        <end position="359"/>
    </location>
</feature>
<evidence type="ECO:0000313" key="3">
    <source>
        <dbReference type="Proteomes" id="UP000237230"/>
    </source>
</evidence>
<feature type="compositionally biased region" description="Polar residues" evidence="1">
    <location>
        <begin position="324"/>
        <end position="333"/>
    </location>
</feature>
<evidence type="ECO:0000313" key="2">
    <source>
        <dbReference type="EMBL" id="POG09368.1"/>
    </source>
</evidence>
<feature type="compositionally biased region" description="Pro residues" evidence="1">
    <location>
        <begin position="338"/>
        <end position="348"/>
    </location>
</feature>
<dbReference type="InterPro" id="IPR036390">
    <property type="entry name" value="WH_DNA-bd_sf"/>
</dbReference>
<protein>
    <submittedName>
        <fullName evidence="2">Transcriptional regulator</fullName>
    </submittedName>
</protein>
<dbReference type="OrthoDB" id="7656008at2"/>
<dbReference type="InterPro" id="IPR036388">
    <property type="entry name" value="WH-like_DNA-bd_sf"/>
</dbReference>
<dbReference type="GeneID" id="93676549"/>
<dbReference type="Proteomes" id="UP000237230">
    <property type="component" value="Unassembled WGS sequence"/>
</dbReference>
<reference evidence="2 3" key="1">
    <citation type="submission" date="2016-08" db="EMBL/GenBank/DDBJ databases">
        <authorList>
            <person name="Seilhamer J.J."/>
        </authorList>
    </citation>
    <scope>NUCLEOTIDE SEQUENCE [LARGE SCALE GENOMIC DNA]</scope>
    <source>
        <strain evidence="2 3">KH-21-114</strain>
    </source>
</reference>
<reference evidence="2 3" key="2">
    <citation type="submission" date="2018-03" db="EMBL/GenBank/DDBJ databases">
        <title>Draft genome of Pseudomonas putida strain KH-21-114.</title>
        <authorList>
            <person name="Yoshizawa S."/>
            <person name="Khan N.H."/>
            <person name="Nishimura M."/>
            <person name="Chiura H.X."/>
            <person name="Ogura Y."/>
            <person name="Hayashi T."/>
            <person name="Kogure K."/>
        </authorList>
    </citation>
    <scope>NUCLEOTIDE SEQUENCE [LARGE SCALE GENOMIC DNA]</scope>
    <source>
        <strain evidence="2 3">KH-21-114</strain>
    </source>
</reference>
<dbReference type="SUPFAM" id="SSF110849">
    <property type="entry name" value="ParB/Sulfiredoxin"/>
    <property type="match status" value="1"/>
</dbReference>